<accession>A0A8S9S2J7</accession>
<evidence type="ECO:0000313" key="2">
    <source>
        <dbReference type="Proteomes" id="UP000712600"/>
    </source>
</evidence>
<comment type="caution">
    <text evidence="1">The sequence shown here is derived from an EMBL/GenBank/DDBJ whole genome shotgun (WGS) entry which is preliminary data.</text>
</comment>
<sequence length="125" mass="14063">MQQQMLQMQQTIQAQQDAAEQAALAQHEQQAHTASIGQRNLPCNILNTRSAIVPSPCTRQDFEIKPALIGLVQRKVFSGLSTEIPMEHIESFEKVMFSSSIVSVISLFMVEYSLVRFRVLGIMNQ</sequence>
<evidence type="ECO:0000313" key="1">
    <source>
        <dbReference type="EMBL" id="KAF3586174.1"/>
    </source>
</evidence>
<protein>
    <submittedName>
        <fullName evidence="1">Uncharacterized protein</fullName>
    </submittedName>
</protein>
<reference evidence="1" key="1">
    <citation type="submission" date="2019-12" db="EMBL/GenBank/DDBJ databases">
        <title>Genome sequencing and annotation of Brassica cretica.</title>
        <authorList>
            <person name="Studholme D.J."/>
            <person name="Sarris P."/>
        </authorList>
    </citation>
    <scope>NUCLEOTIDE SEQUENCE</scope>
    <source>
        <strain evidence="1">PFS-109/04</strain>
        <tissue evidence="1">Leaf</tissue>
    </source>
</reference>
<organism evidence="1 2">
    <name type="scientific">Brassica cretica</name>
    <name type="common">Mustard</name>
    <dbReference type="NCBI Taxonomy" id="69181"/>
    <lineage>
        <taxon>Eukaryota</taxon>
        <taxon>Viridiplantae</taxon>
        <taxon>Streptophyta</taxon>
        <taxon>Embryophyta</taxon>
        <taxon>Tracheophyta</taxon>
        <taxon>Spermatophyta</taxon>
        <taxon>Magnoliopsida</taxon>
        <taxon>eudicotyledons</taxon>
        <taxon>Gunneridae</taxon>
        <taxon>Pentapetalae</taxon>
        <taxon>rosids</taxon>
        <taxon>malvids</taxon>
        <taxon>Brassicales</taxon>
        <taxon>Brassicaceae</taxon>
        <taxon>Brassiceae</taxon>
        <taxon>Brassica</taxon>
    </lineage>
</organism>
<dbReference type="EMBL" id="QGKX02000088">
    <property type="protein sequence ID" value="KAF3586174.1"/>
    <property type="molecule type" value="Genomic_DNA"/>
</dbReference>
<gene>
    <name evidence="1" type="ORF">F2Q69_00027076</name>
</gene>
<dbReference type="Proteomes" id="UP000712600">
    <property type="component" value="Unassembled WGS sequence"/>
</dbReference>
<proteinExistence type="predicted"/>
<dbReference type="AlphaFoldDB" id="A0A8S9S2J7"/>
<name>A0A8S9S2J7_BRACR</name>